<reference evidence="5 6" key="1">
    <citation type="submission" date="2021-10" db="EMBL/GenBank/DDBJ databases">
        <title>Anaerobic single-cell dispensing facilitates the cultivation of human gut bacteria.</title>
        <authorList>
            <person name="Afrizal A."/>
        </authorList>
    </citation>
    <scope>NUCLEOTIDE SEQUENCE [LARGE SCALE GENOMIC DNA]</scope>
    <source>
        <strain evidence="5 6">CLA-AA-H276</strain>
    </source>
</reference>
<dbReference type="CDD" id="cd06267">
    <property type="entry name" value="PBP1_LacI_sugar_binding-like"/>
    <property type="match status" value="1"/>
</dbReference>
<dbReference type="Gene3D" id="3.40.50.2300">
    <property type="match status" value="2"/>
</dbReference>
<evidence type="ECO:0000313" key="6">
    <source>
        <dbReference type="Proteomes" id="UP001198220"/>
    </source>
</evidence>
<dbReference type="Proteomes" id="UP001198220">
    <property type="component" value="Unassembled WGS sequence"/>
</dbReference>
<dbReference type="InterPro" id="IPR028082">
    <property type="entry name" value="Peripla_BP_I"/>
</dbReference>
<organism evidence="5 6">
    <name type="scientific">Hominiventricola filiformis</name>
    <dbReference type="NCBI Taxonomy" id="2885352"/>
    <lineage>
        <taxon>Bacteria</taxon>
        <taxon>Bacillati</taxon>
        <taxon>Bacillota</taxon>
        <taxon>Clostridia</taxon>
        <taxon>Lachnospirales</taxon>
        <taxon>Lachnospiraceae</taxon>
        <taxon>Hominiventricola</taxon>
    </lineage>
</organism>
<dbReference type="PROSITE" id="PS50932">
    <property type="entry name" value="HTH_LACI_2"/>
    <property type="match status" value="1"/>
</dbReference>
<keyword evidence="6" id="KW-1185">Reference proteome</keyword>
<comment type="caution">
    <text evidence="5">The sequence shown here is derived from an EMBL/GenBank/DDBJ whole genome shotgun (WGS) entry which is preliminary data.</text>
</comment>
<evidence type="ECO:0000259" key="4">
    <source>
        <dbReference type="PROSITE" id="PS50932"/>
    </source>
</evidence>
<name>A0AAE3AB82_9FIRM</name>
<dbReference type="InterPro" id="IPR010982">
    <property type="entry name" value="Lambda_DNA-bd_dom_sf"/>
</dbReference>
<dbReference type="CDD" id="cd01392">
    <property type="entry name" value="HTH_LacI"/>
    <property type="match status" value="1"/>
</dbReference>
<dbReference type="Gene3D" id="1.10.260.40">
    <property type="entry name" value="lambda repressor-like DNA-binding domains"/>
    <property type="match status" value="1"/>
</dbReference>
<dbReference type="GO" id="GO:0000976">
    <property type="term" value="F:transcription cis-regulatory region binding"/>
    <property type="evidence" value="ECO:0007669"/>
    <property type="project" value="TreeGrafter"/>
</dbReference>
<dbReference type="SMART" id="SM00354">
    <property type="entry name" value="HTH_LACI"/>
    <property type="match status" value="1"/>
</dbReference>
<evidence type="ECO:0000256" key="1">
    <source>
        <dbReference type="ARBA" id="ARBA00023015"/>
    </source>
</evidence>
<dbReference type="PANTHER" id="PTHR30146:SF109">
    <property type="entry name" value="HTH-TYPE TRANSCRIPTIONAL REGULATOR GALS"/>
    <property type="match status" value="1"/>
</dbReference>
<dbReference type="PANTHER" id="PTHR30146">
    <property type="entry name" value="LACI-RELATED TRANSCRIPTIONAL REPRESSOR"/>
    <property type="match status" value="1"/>
</dbReference>
<accession>A0AAE3AB82</accession>
<keyword evidence="1" id="KW-0805">Transcription regulation</keyword>
<dbReference type="InterPro" id="IPR001761">
    <property type="entry name" value="Peripla_BP/Lac1_sug-bd_dom"/>
</dbReference>
<evidence type="ECO:0000256" key="3">
    <source>
        <dbReference type="ARBA" id="ARBA00023163"/>
    </source>
</evidence>
<proteinExistence type="predicted"/>
<protein>
    <submittedName>
        <fullName evidence="5">LacI family transcriptional regulator</fullName>
    </submittedName>
</protein>
<keyword evidence="2" id="KW-0238">DNA-binding</keyword>
<dbReference type="Pfam" id="PF00356">
    <property type="entry name" value="LacI"/>
    <property type="match status" value="1"/>
</dbReference>
<dbReference type="SUPFAM" id="SSF53822">
    <property type="entry name" value="Periplasmic binding protein-like I"/>
    <property type="match status" value="1"/>
</dbReference>
<feature type="domain" description="HTH lacI-type" evidence="4">
    <location>
        <begin position="10"/>
        <end position="66"/>
    </location>
</feature>
<dbReference type="RefSeq" id="WP_308459913.1">
    <property type="nucleotide sequence ID" value="NZ_JAJEPS010000016.1"/>
</dbReference>
<keyword evidence="3" id="KW-0804">Transcription</keyword>
<sequence length="348" mass="39241">MDENKANKRVGIKDIAKEANTSIASVSLVINGKDNGKVADKVKKRILEAIKKLNYQPNLNARTLKSGDSVLIGLIVPSITNHFYPELIKGIMQRADELGYYIVIFDSENDFAKEEAYVRTLRSISAKGIIIAGVYDDDGREERMFHELKEQGVPLLQVDRFNPIHQLPYVGLDNYQASYEMTKYLLSIGHERIALLMPQGKQYIIEERRRGYEKAMKETDHDIEDGIFYLDAIHFSNLDDCVKNIIESPKRFTAIYDANGDISAIEVIKELRKNDLIVPDDIGVTGFDDVYVSALIKPALTTIRQPKYELGKNAMDLMKQIIDGNNTENMGIQLKGQLIARGSVSVIL</sequence>
<dbReference type="Pfam" id="PF00532">
    <property type="entry name" value="Peripla_BP_1"/>
    <property type="match status" value="1"/>
</dbReference>
<dbReference type="GO" id="GO:0003700">
    <property type="term" value="F:DNA-binding transcription factor activity"/>
    <property type="evidence" value="ECO:0007669"/>
    <property type="project" value="TreeGrafter"/>
</dbReference>
<evidence type="ECO:0000256" key="2">
    <source>
        <dbReference type="ARBA" id="ARBA00023125"/>
    </source>
</evidence>
<gene>
    <name evidence="5" type="ORF">LKD36_13640</name>
</gene>
<dbReference type="AlphaFoldDB" id="A0AAE3AB82"/>
<evidence type="ECO:0000313" key="5">
    <source>
        <dbReference type="EMBL" id="MCC2127210.1"/>
    </source>
</evidence>
<dbReference type="SUPFAM" id="SSF47413">
    <property type="entry name" value="lambda repressor-like DNA-binding domains"/>
    <property type="match status" value="1"/>
</dbReference>
<dbReference type="EMBL" id="JAJEPS010000016">
    <property type="protein sequence ID" value="MCC2127210.1"/>
    <property type="molecule type" value="Genomic_DNA"/>
</dbReference>
<dbReference type="InterPro" id="IPR000843">
    <property type="entry name" value="HTH_LacI"/>
</dbReference>